<gene>
    <name evidence="3" type="ORF">ACFFH7_42505</name>
</gene>
<comment type="similarity">
    <text evidence="2">Belongs to the DegT/DnrJ/EryC1 family.</text>
</comment>
<dbReference type="Gene3D" id="3.90.1150.10">
    <property type="entry name" value="Aspartate Aminotransferase, domain 1"/>
    <property type="match status" value="1"/>
</dbReference>
<keyword evidence="2" id="KW-0663">Pyridoxal phosphate</keyword>
<keyword evidence="3" id="KW-0808">Transferase</keyword>
<dbReference type="Gene3D" id="3.40.640.10">
    <property type="entry name" value="Type I PLP-dependent aspartate aminotransferase-like (Major domain)"/>
    <property type="match status" value="1"/>
</dbReference>
<dbReference type="CDD" id="cd00616">
    <property type="entry name" value="AHBA_syn"/>
    <property type="match status" value="1"/>
</dbReference>
<evidence type="ECO:0000313" key="3">
    <source>
        <dbReference type="EMBL" id="MFC0548241.1"/>
    </source>
</evidence>
<accession>A0ABV6N6L8</accession>
<evidence type="ECO:0000256" key="1">
    <source>
        <dbReference type="ARBA" id="ARBA00001933"/>
    </source>
</evidence>
<keyword evidence="3" id="KW-0032">Aminotransferase</keyword>
<comment type="cofactor">
    <cofactor evidence="1">
        <name>pyridoxal 5'-phosphate</name>
        <dbReference type="ChEBI" id="CHEBI:597326"/>
    </cofactor>
</comment>
<proteinExistence type="inferred from homology"/>
<reference evidence="3 4" key="1">
    <citation type="submission" date="2024-09" db="EMBL/GenBank/DDBJ databases">
        <authorList>
            <person name="Sun Q."/>
            <person name="Mori K."/>
        </authorList>
    </citation>
    <scope>NUCLEOTIDE SEQUENCE [LARGE SCALE GENOMIC DNA]</scope>
    <source>
        <strain evidence="3 4">TBRC 1432</strain>
    </source>
</reference>
<dbReference type="SUPFAM" id="SSF53383">
    <property type="entry name" value="PLP-dependent transferases"/>
    <property type="match status" value="1"/>
</dbReference>
<dbReference type="InterPro" id="IPR015421">
    <property type="entry name" value="PyrdxlP-dep_Trfase_major"/>
</dbReference>
<dbReference type="Pfam" id="PF01041">
    <property type="entry name" value="DegT_DnrJ_EryC1"/>
    <property type="match status" value="1"/>
</dbReference>
<dbReference type="EMBL" id="JBHLUD010000015">
    <property type="protein sequence ID" value="MFC0548241.1"/>
    <property type="molecule type" value="Genomic_DNA"/>
</dbReference>
<dbReference type="PIRSF" id="PIRSF000390">
    <property type="entry name" value="PLP_StrS"/>
    <property type="match status" value="1"/>
</dbReference>
<dbReference type="Proteomes" id="UP001589810">
    <property type="component" value="Unassembled WGS sequence"/>
</dbReference>
<dbReference type="PANTHER" id="PTHR30244">
    <property type="entry name" value="TRANSAMINASE"/>
    <property type="match status" value="1"/>
</dbReference>
<evidence type="ECO:0000313" key="4">
    <source>
        <dbReference type="Proteomes" id="UP001589810"/>
    </source>
</evidence>
<dbReference type="RefSeq" id="WP_273937919.1">
    <property type="nucleotide sequence ID" value="NZ_CP097263.1"/>
</dbReference>
<evidence type="ECO:0000256" key="2">
    <source>
        <dbReference type="RuleBase" id="RU004508"/>
    </source>
</evidence>
<sequence length="411" mass="45379">MSFAVPFARRGSLVDDSDVAAVARLVSEAGTLSAGEWRDRFERRFAEHVGAKHAMSVTSGTVALELAIQLLDLAPGDEVIATPQTFQATLQPLLDHDVQVRFCDVDPLSLNMDPVVLRTLITERTKAILLVHYAGYPAQMDEIMAIARKHGIIVIEDCAHALGSEYLGRRPGNLADIGCFSFHSTKNITTLGEGGMLTFNRDDWAERVERRRSNEVDGIFVSQANDGEPFLLPWMKFSADVYRMACVGVRRSGTNATLSEAAAAAGLAQLDKLDSMVARRQEIAARLDEVIGSFEGTRLHQTPVGSTHARHLYTFFVEDGRDDLVRSLHGLGVEVQLRYFPLHLTPEWRWRGHRAGECPEAERSWFTSHMNLPCHPGLTDLQVDHLVDAVATSLSKENACRTSMSGSMRVG</sequence>
<keyword evidence="4" id="KW-1185">Reference proteome</keyword>
<comment type="caution">
    <text evidence="3">The sequence shown here is derived from an EMBL/GenBank/DDBJ whole genome shotgun (WGS) entry which is preliminary data.</text>
</comment>
<organism evidence="3 4">
    <name type="scientific">Kutzneria chonburiensis</name>
    <dbReference type="NCBI Taxonomy" id="1483604"/>
    <lineage>
        <taxon>Bacteria</taxon>
        <taxon>Bacillati</taxon>
        <taxon>Actinomycetota</taxon>
        <taxon>Actinomycetes</taxon>
        <taxon>Pseudonocardiales</taxon>
        <taxon>Pseudonocardiaceae</taxon>
        <taxon>Kutzneria</taxon>
    </lineage>
</organism>
<dbReference type="InterPro" id="IPR015422">
    <property type="entry name" value="PyrdxlP-dep_Trfase_small"/>
</dbReference>
<protein>
    <submittedName>
        <fullName evidence="3">DegT/DnrJ/EryC1/StrS family aminotransferase</fullName>
    </submittedName>
</protein>
<dbReference type="InterPro" id="IPR000653">
    <property type="entry name" value="DegT/StrS_aminotransferase"/>
</dbReference>
<dbReference type="InterPro" id="IPR015424">
    <property type="entry name" value="PyrdxlP-dep_Trfase"/>
</dbReference>
<name>A0ABV6N6L8_9PSEU</name>
<dbReference type="PANTHER" id="PTHR30244:SF34">
    <property type="entry name" value="DTDP-4-AMINO-4,6-DIDEOXYGALACTOSE TRANSAMINASE"/>
    <property type="match status" value="1"/>
</dbReference>
<dbReference type="GO" id="GO:0008483">
    <property type="term" value="F:transaminase activity"/>
    <property type="evidence" value="ECO:0007669"/>
    <property type="project" value="UniProtKB-KW"/>
</dbReference>